<sequence length="65" mass="7190">MSTSDALQSFPVGFLKVDTYLSTVILTETTKDQLLSSWSSTSLPSSSVATSQKLLDEVFYLMFVF</sequence>
<evidence type="ECO:0000313" key="2">
    <source>
        <dbReference type="Proteomes" id="UP000283805"/>
    </source>
</evidence>
<evidence type="ECO:0000313" key="1">
    <source>
        <dbReference type="EMBL" id="RKD85222.1"/>
    </source>
</evidence>
<gene>
    <name evidence="1" type="ORF">ATJ93_4724</name>
</gene>
<protein>
    <submittedName>
        <fullName evidence="1">Uncharacterized protein</fullName>
    </submittedName>
</protein>
<name>A0A419VUV2_9EURY</name>
<dbReference type="Proteomes" id="UP000283805">
    <property type="component" value="Unassembled WGS sequence"/>
</dbReference>
<reference evidence="1 2" key="1">
    <citation type="submission" date="2018-09" db="EMBL/GenBank/DDBJ databases">
        <title>Genomic Encyclopedia of Archaeal and Bacterial Type Strains, Phase II (KMG-II): from individual species to whole genera.</title>
        <authorList>
            <person name="Goeker M."/>
        </authorList>
    </citation>
    <scope>NUCLEOTIDE SEQUENCE [LARGE SCALE GENOMIC DNA]</scope>
    <source>
        <strain evidence="1 2">DSM 13151</strain>
    </source>
</reference>
<dbReference type="AlphaFoldDB" id="A0A419VUV2"/>
<dbReference type="EMBL" id="RAPO01000012">
    <property type="protein sequence ID" value="RKD85222.1"/>
    <property type="molecule type" value="Genomic_DNA"/>
</dbReference>
<keyword evidence="2" id="KW-1185">Reference proteome</keyword>
<proteinExistence type="predicted"/>
<comment type="caution">
    <text evidence="1">The sequence shown here is derived from an EMBL/GenBank/DDBJ whole genome shotgun (WGS) entry which is preliminary data.</text>
</comment>
<organism evidence="1 2">
    <name type="scientific">Halopiger aswanensis</name>
    <dbReference type="NCBI Taxonomy" id="148449"/>
    <lineage>
        <taxon>Archaea</taxon>
        <taxon>Methanobacteriati</taxon>
        <taxon>Methanobacteriota</taxon>
        <taxon>Stenosarchaea group</taxon>
        <taxon>Halobacteria</taxon>
        <taxon>Halobacteriales</taxon>
        <taxon>Natrialbaceae</taxon>
        <taxon>Halopiger</taxon>
    </lineage>
</organism>
<accession>A0A419VUV2</accession>